<dbReference type="Proteomes" id="UP000250123">
    <property type="component" value="Chromosome SHEWBE"/>
</dbReference>
<evidence type="ECO:0000313" key="2">
    <source>
        <dbReference type="Proteomes" id="UP000250123"/>
    </source>
</evidence>
<sequence>MSRPTLNQAMKLEAANKTAQNLNHDDVTPEQIAKHYDLHMDGFELAKVLERDCDHDLTFDDVEVLEQMSGYASDVLRNAEKQWVIDNDIQPPLAIGTKTTQGTITGIYQYGAAKYLVKPYGQSDEVCGTKRLVINFENAFAREVAT</sequence>
<reference evidence="2" key="1">
    <citation type="submission" date="2018-06" db="EMBL/GenBank/DDBJ databases">
        <authorList>
            <person name="Cea G.-C."/>
            <person name="William W."/>
        </authorList>
    </citation>
    <scope>NUCLEOTIDE SEQUENCE [LARGE SCALE GENOMIC DNA]</scope>
    <source>
        <strain evidence="2">DB21MT-2</strain>
    </source>
</reference>
<dbReference type="AlphaFoldDB" id="A0A330M4C0"/>
<evidence type="ECO:0000313" key="1">
    <source>
        <dbReference type="EMBL" id="SQH76968.1"/>
    </source>
</evidence>
<dbReference type="EMBL" id="LS483452">
    <property type="protein sequence ID" value="SQH76968.1"/>
    <property type="molecule type" value="Genomic_DNA"/>
</dbReference>
<proteinExistence type="predicted"/>
<dbReference type="RefSeq" id="WP_112353012.1">
    <property type="nucleotide sequence ID" value="NZ_LS483452.1"/>
</dbReference>
<accession>A0A330M4C0</accession>
<dbReference type="KEGG" id="sbk:SHEWBE_3005"/>
<organism evidence="1 2">
    <name type="scientific">Shewanella benthica</name>
    <dbReference type="NCBI Taxonomy" id="43661"/>
    <lineage>
        <taxon>Bacteria</taxon>
        <taxon>Pseudomonadati</taxon>
        <taxon>Pseudomonadota</taxon>
        <taxon>Gammaproteobacteria</taxon>
        <taxon>Alteromonadales</taxon>
        <taxon>Shewanellaceae</taxon>
        <taxon>Shewanella</taxon>
    </lineage>
</organism>
<protein>
    <submittedName>
        <fullName evidence="1">Uncharacterized protein</fullName>
    </submittedName>
</protein>
<gene>
    <name evidence="1" type="ORF">SHEWBE_3005</name>
</gene>
<name>A0A330M4C0_9GAMM</name>
<dbReference type="OrthoDB" id="5919075at2"/>